<feature type="domain" description="TRASH" evidence="1">
    <location>
        <begin position="10"/>
        <end position="48"/>
    </location>
</feature>
<gene>
    <name evidence="2" type="ORF">UT77_C0001G0241</name>
</gene>
<dbReference type="Pfam" id="PF04945">
    <property type="entry name" value="YHS"/>
    <property type="match status" value="1"/>
</dbReference>
<dbReference type="InterPro" id="IPR007029">
    <property type="entry name" value="YHS_dom"/>
</dbReference>
<evidence type="ECO:0000259" key="1">
    <source>
        <dbReference type="SMART" id="SM00746"/>
    </source>
</evidence>
<dbReference type="GO" id="GO:0016491">
    <property type="term" value="F:oxidoreductase activity"/>
    <property type="evidence" value="ECO:0007669"/>
    <property type="project" value="InterPro"/>
</dbReference>
<dbReference type="EMBL" id="LBYB01000001">
    <property type="protein sequence ID" value="KKR42790.1"/>
    <property type="molecule type" value="Genomic_DNA"/>
</dbReference>
<dbReference type="AlphaFoldDB" id="A0A0G0T6P4"/>
<accession>A0A0G0T6P4</accession>
<dbReference type="Gene3D" id="1.10.620.20">
    <property type="entry name" value="Ribonucleotide Reductase, subunit A"/>
    <property type="match status" value="1"/>
</dbReference>
<dbReference type="SMART" id="SM00746">
    <property type="entry name" value="TRASH"/>
    <property type="match status" value="1"/>
</dbReference>
<evidence type="ECO:0000313" key="3">
    <source>
        <dbReference type="Proteomes" id="UP000034881"/>
    </source>
</evidence>
<proteinExistence type="predicted"/>
<dbReference type="Proteomes" id="UP000034881">
    <property type="component" value="Unassembled WGS sequence"/>
</dbReference>
<sequence>MFGLFSKVTDPVCRMKVDKNKAKYSSEHKGEKYYLCSENCKKSFDEEPGKYAQQENIPTKNCCQQNTKSCC</sequence>
<name>A0A0G0T6P4_9BACT</name>
<comment type="caution">
    <text evidence="2">The sequence shown here is derived from an EMBL/GenBank/DDBJ whole genome shotgun (WGS) entry which is preliminary data.</text>
</comment>
<dbReference type="SUPFAM" id="SSF47240">
    <property type="entry name" value="Ferritin-like"/>
    <property type="match status" value="1"/>
</dbReference>
<dbReference type="InterPro" id="IPR011017">
    <property type="entry name" value="TRASH_dom"/>
</dbReference>
<dbReference type="InterPro" id="IPR009078">
    <property type="entry name" value="Ferritin-like_SF"/>
</dbReference>
<protein>
    <recommendedName>
        <fullName evidence="1">TRASH domain-containing protein</fullName>
    </recommendedName>
</protein>
<evidence type="ECO:0000313" key="2">
    <source>
        <dbReference type="EMBL" id="KKR42790.1"/>
    </source>
</evidence>
<organism evidence="2 3">
    <name type="scientific">Candidatus Daviesbacteria bacterium GW2011_GWC2_40_12</name>
    <dbReference type="NCBI Taxonomy" id="1618431"/>
    <lineage>
        <taxon>Bacteria</taxon>
        <taxon>Candidatus Daviesiibacteriota</taxon>
    </lineage>
</organism>
<reference evidence="2 3" key="1">
    <citation type="journal article" date="2015" name="Nature">
        <title>rRNA introns, odd ribosomes, and small enigmatic genomes across a large radiation of phyla.</title>
        <authorList>
            <person name="Brown C.T."/>
            <person name="Hug L.A."/>
            <person name="Thomas B.C."/>
            <person name="Sharon I."/>
            <person name="Castelle C.J."/>
            <person name="Singh A."/>
            <person name="Wilkins M.J."/>
            <person name="Williams K.H."/>
            <person name="Banfield J.F."/>
        </authorList>
    </citation>
    <scope>NUCLEOTIDE SEQUENCE [LARGE SCALE GENOMIC DNA]</scope>
</reference>
<dbReference type="InterPro" id="IPR012348">
    <property type="entry name" value="RNR-like"/>
</dbReference>